<gene>
    <name evidence="3" type="ORF">RIMI_LOCUS15501452</name>
</gene>
<keyword evidence="2" id="KW-0812">Transmembrane</keyword>
<accession>A0ABN9M552</accession>
<evidence type="ECO:0000313" key="3">
    <source>
        <dbReference type="EMBL" id="CAJ0956364.1"/>
    </source>
</evidence>
<dbReference type="EMBL" id="CAUEEQ010041777">
    <property type="protein sequence ID" value="CAJ0956364.1"/>
    <property type="molecule type" value="Genomic_DNA"/>
</dbReference>
<feature type="region of interest" description="Disordered" evidence="1">
    <location>
        <begin position="1"/>
        <end position="23"/>
    </location>
</feature>
<keyword evidence="2" id="KW-0472">Membrane</keyword>
<proteinExistence type="predicted"/>
<reference evidence="3" key="1">
    <citation type="submission" date="2023-07" db="EMBL/GenBank/DDBJ databases">
        <authorList>
            <person name="Stuckert A."/>
        </authorList>
    </citation>
    <scope>NUCLEOTIDE SEQUENCE</scope>
</reference>
<sequence>MELRGDEDGDQPRRAAVKSPSKNSLKNALKNLIKSSSKWPPFALMTALHTLGILLMSFKR</sequence>
<name>A0ABN9M552_9NEOB</name>
<protein>
    <submittedName>
        <fullName evidence="3">Uncharacterized protein</fullName>
    </submittedName>
</protein>
<organism evidence="3 4">
    <name type="scientific">Ranitomeya imitator</name>
    <name type="common">mimic poison frog</name>
    <dbReference type="NCBI Taxonomy" id="111125"/>
    <lineage>
        <taxon>Eukaryota</taxon>
        <taxon>Metazoa</taxon>
        <taxon>Chordata</taxon>
        <taxon>Craniata</taxon>
        <taxon>Vertebrata</taxon>
        <taxon>Euteleostomi</taxon>
        <taxon>Amphibia</taxon>
        <taxon>Batrachia</taxon>
        <taxon>Anura</taxon>
        <taxon>Neobatrachia</taxon>
        <taxon>Hyloidea</taxon>
        <taxon>Dendrobatidae</taxon>
        <taxon>Dendrobatinae</taxon>
        <taxon>Ranitomeya</taxon>
    </lineage>
</organism>
<feature type="compositionally biased region" description="Basic and acidic residues" evidence="1">
    <location>
        <begin position="1"/>
        <end position="13"/>
    </location>
</feature>
<keyword evidence="2" id="KW-1133">Transmembrane helix</keyword>
<evidence type="ECO:0000313" key="4">
    <source>
        <dbReference type="Proteomes" id="UP001176940"/>
    </source>
</evidence>
<comment type="caution">
    <text evidence="3">The sequence shown here is derived from an EMBL/GenBank/DDBJ whole genome shotgun (WGS) entry which is preliminary data.</text>
</comment>
<keyword evidence="4" id="KW-1185">Reference proteome</keyword>
<evidence type="ECO:0000256" key="1">
    <source>
        <dbReference type="SAM" id="MobiDB-lite"/>
    </source>
</evidence>
<evidence type="ECO:0000256" key="2">
    <source>
        <dbReference type="SAM" id="Phobius"/>
    </source>
</evidence>
<feature type="transmembrane region" description="Helical" evidence="2">
    <location>
        <begin position="39"/>
        <end position="58"/>
    </location>
</feature>
<dbReference type="Proteomes" id="UP001176940">
    <property type="component" value="Unassembled WGS sequence"/>
</dbReference>